<sequence length="503" mass="54911">MAASIESLLTEISSSEDPLEALRNLRTAVLATPVNNLRGLGSSSRLEGIFSLLNTTDKEQIEVCVEVLGRILQAQDPALLFHARKAELESGLEHPDDTVKLLTLTQMGRVVQNGEALTQVLACEEIMKKIIQCIAAEKISVAKEAISTLVKLAQSKPGLDALFSTHLTELKDVMATSDVIRYRVYELVVDLCSMSAVSLGYCASSGFIPQLLEEMTGDDVLVRVTAIETVTHLAESQHGRHYLAQQGTMEHISNMIIGAESDPFSSLYMPVLVKFFGKLALLEGPQQVCECYPAFLSTVYDMLLGSDPTHTNVALDTVGALGATVEGKQVLHKTGERFNAVLRRMSKIANDGPTDIRARCLDAIALLLSLPAEEQTEDLCVLSETWFCSLSSQPMEMFRNISTQPFPELYCGALRVFTAIGAQAWGQKMMIQTPGFLEWIVDRSSRTTKEAKDAKFALVGALASSPTTQEVLGSHNALRLRTYLREGPYYVNAVATVMTEGAD</sequence>
<dbReference type="GeneID" id="105902531"/>
<dbReference type="GO" id="GO:0005829">
    <property type="term" value="C:cytosol"/>
    <property type="evidence" value="ECO:0007669"/>
    <property type="project" value="TreeGrafter"/>
</dbReference>
<dbReference type="PANTHER" id="PTHR13554">
    <property type="entry name" value="26S PROTEASOME NON-ATPASE REGULATORY SUBUNIT 5-RELATED"/>
    <property type="match status" value="1"/>
</dbReference>
<keyword evidence="4" id="KW-0647">Proteasome</keyword>
<dbReference type="GO" id="GO:0043248">
    <property type="term" value="P:proteasome assembly"/>
    <property type="evidence" value="ECO:0007669"/>
    <property type="project" value="InterPro"/>
</dbReference>
<dbReference type="FunFam" id="1.25.10.10:FF:000706">
    <property type="entry name" value="Proteasome (Prosome, macropain) 26S subunit, non-ATPase, 5"/>
    <property type="match status" value="1"/>
</dbReference>
<dbReference type="Proteomes" id="UP000515152">
    <property type="component" value="Chromosome 12"/>
</dbReference>
<dbReference type="GO" id="GO:0000502">
    <property type="term" value="C:proteasome complex"/>
    <property type="evidence" value="ECO:0007669"/>
    <property type="project" value="UniProtKB-KW"/>
</dbReference>
<protein>
    <recommendedName>
        <fullName evidence="2">26S proteasome non-ATPase regulatory subunit 5</fullName>
    </recommendedName>
</protein>
<dbReference type="CTD" id="5711"/>
<keyword evidence="3" id="KW-1185">Reference proteome</keyword>
<dbReference type="InterPro" id="IPR016024">
    <property type="entry name" value="ARM-type_fold"/>
</dbReference>
<gene>
    <name evidence="4" type="primary">psmd5</name>
</gene>
<reference evidence="4" key="1">
    <citation type="submission" date="2025-08" db="UniProtKB">
        <authorList>
            <consortium name="RefSeq"/>
        </authorList>
    </citation>
    <scope>IDENTIFICATION</scope>
</reference>
<proteinExistence type="inferred from homology"/>
<evidence type="ECO:0000313" key="3">
    <source>
        <dbReference type="Proteomes" id="UP000515152"/>
    </source>
</evidence>
<dbReference type="Gene3D" id="1.25.10.10">
    <property type="entry name" value="Leucine-rich Repeat Variant"/>
    <property type="match status" value="2"/>
</dbReference>
<name>A0A6P8GBQ2_CLUHA</name>
<evidence type="ECO:0000313" key="4">
    <source>
        <dbReference type="RefSeq" id="XP_031434151.1"/>
    </source>
</evidence>
<dbReference type="AlphaFoldDB" id="A0A6P8GBQ2"/>
<dbReference type="OrthoDB" id="10250600at2759"/>
<dbReference type="InterPro" id="IPR019538">
    <property type="entry name" value="PSMD5"/>
</dbReference>
<comment type="similarity">
    <text evidence="1">Belongs to the proteasome subunit S5B/HSM3 family.</text>
</comment>
<dbReference type="PANTHER" id="PTHR13554:SF10">
    <property type="entry name" value="26S PROTEASOME NON-ATPASE REGULATORY SUBUNIT 5"/>
    <property type="match status" value="1"/>
</dbReference>
<organism evidence="3 4">
    <name type="scientific">Clupea harengus</name>
    <name type="common">Atlantic herring</name>
    <dbReference type="NCBI Taxonomy" id="7950"/>
    <lineage>
        <taxon>Eukaryota</taxon>
        <taxon>Metazoa</taxon>
        <taxon>Chordata</taxon>
        <taxon>Craniata</taxon>
        <taxon>Vertebrata</taxon>
        <taxon>Euteleostomi</taxon>
        <taxon>Actinopterygii</taxon>
        <taxon>Neopterygii</taxon>
        <taxon>Teleostei</taxon>
        <taxon>Clupei</taxon>
        <taxon>Clupeiformes</taxon>
        <taxon>Clupeoidei</taxon>
        <taxon>Clupeidae</taxon>
        <taxon>Clupea</taxon>
    </lineage>
</organism>
<dbReference type="InterPro" id="IPR011989">
    <property type="entry name" value="ARM-like"/>
</dbReference>
<dbReference type="RefSeq" id="XP_031434151.1">
    <property type="nucleotide sequence ID" value="XM_031578291.2"/>
</dbReference>
<accession>A0A6P8GBQ2</accession>
<evidence type="ECO:0000256" key="2">
    <source>
        <dbReference type="ARBA" id="ARBA00014933"/>
    </source>
</evidence>
<dbReference type="KEGG" id="char:105902531"/>
<evidence type="ECO:0000256" key="1">
    <source>
        <dbReference type="ARBA" id="ARBA00006823"/>
    </source>
</evidence>
<dbReference type="Pfam" id="PF10508">
    <property type="entry name" value="Proteasom_PSMB"/>
    <property type="match status" value="1"/>
</dbReference>
<dbReference type="SUPFAM" id="SSF48371">
    <property type="entry name" value="ARM repeat"/>
    <property type="match status" value="1"/>
</dbReference>